<dbReference type="PANTHER" id="PTHR43591:SF10">
    <property type="entry name" value="ABC TRANSMEMBRANE TYPE-1 DOMAIN-CONTAINING PROTEIN-RELATED"/>
    <property type="match status" value="1"/>
</dbReference>
<feature type="compositionally biased region" description="Low complexity" evidence="2">
    <location>
        <begin position="18"/>
        <end position="36"/>
    </location>
</feature>
<comment type="similarity">
    <text evidence="1">Belongs to the methyltransferase superfamily. LaeA methyltransferase family.</text>
</comment>
<proteinExistence type="inferred from homology"/>
<organism evidence="3 4">
    <name type="scientific">Sordaria brevicollis</name>
    <dbReference type="NCBI Taxonomy" id="83679"/>
    <lineage>
        <taxon>Eukaryota</taxon>
        <taxon>Fungi</taxon>
        <taxon>Dikarya</taxon>
        <taxon>Ascomycota</taxon>
        <taxon>Pezizomycotina</taxon>
        <taxon>Sordariomycetes</taxon>
        <taxon>Sordariomycetidae</taxon>
        <taxon>Sordariales</taxon>
        <taxon>Sordariaceae</taxon>
        <taxon>Sordaria</taxon>
    </lineage>
</organism>
<dbReference type="Gene3D" id="3.40.50.150">
    <property type="entry name" value="Vaccinia Virus protein VP39"/>
    <property type="match status" value="1"/>
</dbReference>
<reference evidence="3" key="1">
    <citation type="journal article" date="2023" name="Mol. Phylogenet. Evol.">
        <title>Genome-scale phylogeny and comparative genomics of the fungal order Sordariales.</title>
        <authorList>
            <person name="Hensen N."/>
            <person name="Bonometti L."/>
            <person name="Westerberg I."/>
            <person name="Brannstrom I.O."/>
            <person name="Guillou S."/>
            <person name="Cros-Aarteil S."/>
            <person name="Calhoun S."/>
            <person name="Haridas S."/>
            <person name="Kuo A."/>
            <person name="Mondo S."/>
            <person name="Pangilinan J."/>
            <person name="Riley R."/>
            <person name="LaButti K."/>
            <person name="Andreopoulos B."/>
            <person name="Lipzen A."/>
            <person name="Chen C."/>
            <person name="Yan M."/>
            <person name="Daum C."/>
            <person name="Ng V."/>
            <person name="Clum A."/>
            <person name="Steindorff A."/>
            <person name="Ohm R.A."/>
            <person name="Martin F."/>
            <person name="Silar P."/>
            <person name="Natvig D.O."/>
            <person name="Lalanne C."/>
            <person name="Gautier V."/>
            <person name="Ament-Velasquez S.L."/>
            <person name="Kruys A."/>
            <person name="Hutchinson M.I."/>
            <person name="Powell A.J."/>
            <person name="Barry K."/>
            <person name="Miller A.N."/>
            <person name="Grigoriev I.V."/>
            <person name="Debuchy R."/>
            <person name="Gladieux P."/>
            <person name="Hiltunen Thoren M."/>
            <person name="Johannesson H."/>
        </authorList>
    </citation>
    <scope>NUCLEOTIDE SEQUENCE</scope>
    <source>
        <strain evidence="3">FGSC 1904</strain>
    </source>
</reference>
<dbReference type="Proteomes" id="UP001281003">
    <property type="component" value="Unassembled WGS sequence"/>
</dbReference>
<evidence type="ECO:0000256" key="2">
    <source>
        <dbReference type="SAM" id="MobiDB-lite"/>
    </source>
</evidence>
<evidence type="ECO:0000256" key="1">
    <source>
        <dbReference type="ARBA" id="ARBA00038158"/>
    </source>
</evidence>
<sequence length="371" mass="41237">MSSPAKSKEPTPAPASPPAATAAATPTPLTAVAAQARGILPATHWQQTHDDEDDGNDTDDTASTLGSIASSTASLSESIFEYRQVLGRTYHGNVGTAEAWQPNDPRHTEAMDLFHHSNTLVLSGKLFLAPISKKIQKAVDIGTGTGIWAMDFADEFSDTEVIGTDVSPIQPSWVPPNVKFEIDDCNQEWTWADNTFDYIHSRNLIGCVEDWESFYRQAFRCCKPGGYVEDLTSSVNLHSDDGTLKEDSALKQWGKVFCEGGARFGKTFSIIEDDLHRTAMEKAGFVDIVIKDIKVPIGAWPQDEKEREKGIWVKLAWEADLEGYVNYLWGVVLGWTQEEIKNYLIALKRELNSTKIHSYYTTRVAYARKPE</sequence>
<keyword evidence="4" id="KW-1185">Reference proteome</keyword>
<dbReference type="AlphaFoldDB" id="A0AAE0UCP3"/>
<name>A0AAE0UCP3_SORBR</name>
<dbReference type="PANTHER" id="PTHR43591">
    <property type="entry name" value="METHYLTRANSFERASE"/>
    <property type="match status" value="1"/>
</dbReference>
<dbReference type="InterPro" id="IPR029063">
    <property type="entry name" value="SAM-dependent_MTases_sf"/>
</dbReference>
<gene>
    <name evidence="3" type="ORF">B0T20DRAFT_197850</name>
</gene>
<comment type="caution">
    <text evidence="3">The sequence shown here is derived from an EMBL/GenBank/DDBJ whole genome shotgun (WGS) entry which is preliminary data.</text>
</comment>
<dbReference type="SUPFAM" id="SSF53335">
    <property type="entry name" value="S-adenosyl-L-methionine-dependent methyltransferases"/>
    <property type="match status" value="1"/>
</dbReference>
<dbReference type="GO" id="GO:0032259">
    <property type="term" value="P:methylation"/>
    <property type="evidence" value="ECO:0007669"/>
    <property type="project" value="UniProtKB-KW"/>
</dbReference>
<feature type="region of interest" description="Disordered" evidence="2">
    <location>
        <begin position="1"/>
        <end position="36"/>
    </location>
</feature>
<keyword evidence="3" id="KW-0489">Methyltransferase</keyword>
<dbReference type="Pfam" id="PF13489">
    <property type="entry name" value="Methyltransf_23"/>
    <property type="match status" value="1"/>
</dbReference>
<keyword evidence="3" id="KW-0808">Transferase</keyword>
<accession>A0AAE0UCP3</accession>
<evidence type="ECO:0000313" key="3">
    <source>
        <dbReference type="EMBL" id="KAK3399336.1"/>
    </source>
</evidence>
<dbReference type="CDD" id="cd02440">
    <property type="entry name" value="AdoMet_MTases"/>
    <property type="match status" value="1"/>
</dbReference>
<evidence type="ECO:0000313" key="4">
    <source>
        <dbReference type="Proteomes" id="UP001281003"/>
    </source>
</evidence>
<dbReference type="EMBL" id="JAUTDP010000005">
    <property type="protein sequence ID" value="KAK3399336.1"/>
    <property type="molecule type" value="Genomic_DNA"/>
</dbReference>
<dbReference type="GO" id="GO:0008168">
    <property type="term" value="F:methyltransferase activity"/>
    <property type="evidence" value="ECO:0007669"/>
    <property type="project" value="UniProtKB-KW"/>
</dbReference>
<reference evidence="3" key="2">
    <citation type="submission" date="2023-07" db="EMBL/GenBank/DDBJ databases">
        <authorList>
            <consortium name="Lawrence Berkeley National Laboratory"/>
            <person name="Haridas S."/>
            <person name="Hensen N."/>
            <person name="Bonometti L."/>
            <person name="Westerberg I."/>
            <person name="Brannstrom I.O."/>
            <person name="Guillou S."/>
            <person name="Cros-Aarteil S."/>
            <person name="Calhoun S."/>
            <person name="Kuo A."/>
            <person name="Mondo S."/>
            <person name="Pangilinan J."/>
            <person name="Riley R."/>
            <person name="LaButti K."/>
            <person name="Andreopoulos B."/>
            <person name="Lipzen A."/>
            <person name="Chen C."/>
            <person name="Yanf M."/>
            <person name="Daum C."/>
            <person name="Ng V."/>
            <person name="Clum A."/>
            <person name="Steindorff A."/>
            <person name="Ohm R."/>
            <person name="Martin F."/>
            <person name="Silar P."/>
            <person name="Natvig D."/>
            <person name="Lalanne C."/>
            <person name="Gautier V."/>
            <person name="Ament-velasquez S.L."/>
            <person name="Kruys A."/>
            <person name="Hutchinson M.I."/>
            <person name="Powell A.J."/>
            <person name="Barry K."/>
            <person name="Miller A.N."/>
            <person name="Grigoriev I.V."/>
            <person name="Debuchy R."/>
            <person name="Gladieux P."/>
            <person name="Thoren M.H."/>
            <person name="Johannesson H."/>
        </authorList>
    </citation>
    <scope>NUCLEOTIDE SEQUENCE</scope>
    <source>
        <strain evidence="3">FGSC 1904</strain>
    </source>
</reference>
<protein>
    <submittedName>
        <fullName evidence="3">S-adenosyl-L-methionine-dependent methyltransferase</fullName>
    </submittedName>
</protein>